<keyword evidence="3" id="KW-0050">Antiport</keyword>
<evidence type="ECO:0000256" key="1">
    <source>
        <dbReference type="ARBA" id="ARBA00004141"/>
    </source>
</evidence>
<evidence type="ECO:0000256" key="11">
    <source>
        <dbReference type="SAM" id="Phobius"/>
    </source>
</evidence>
<feature type="transmembrane region" description="Helical" evidence="11">
    <location>
        <begin position="340"/>
        <end position="362"/>
    </location>
</feature>
<feature type="transmembrane region" description="Helical" evidence="11">
    <location>
        <begin position="204"/>
        <end position="222"/>
    </location>
</feature>
<evidence type="ECO:0000256" key="6">
    <source>
        <dbReference type="ARBA" id="ARBA00023053"/>
    </source>
</evidence>
<feature type="transmembrane region" description="Helical" evidence="11">
    <location>
        <begin position="128"/>
        <end position="148"/>
    </location>
</feature>
<reference evidence="13 14" key="1">
    <citation type="journal article" date="2011" name="PLoS Pathog.">
        <title>Endophytic Life Strategies Decoded by Genome and Transcriptome Analyses of the Mutualistic Root Symbiont Piriformospora indica.</title>
        <authorList>
            <person name="Zuccaro A."/>
            <person name="Lahrmann U."/>
            <person name="Guldener U."/>
            <person name="Langen G."/>
            <person name="Pfiffi S."/>
            <person name="Biedenkopf D."/>
            <person name="Wong P."/>
            <person name="Samans B."/>
            <person name="Grimm C."/>
            <person name="Basiewicz M."/>
            <person name="Murat C."/>
            <person name="Martin F."/>
            <person name="Kogel K.H."/>
        </authorList>
    </citation>
    <scope>NUCLEOTIDE SEQUENCE [LARGE SCALE GENOMIC DNA]</scope>
    <source>
        <strain evidence="13 14">DSM 11827</strain>
    </source>
</reference>
<dbReference type="InParanoid" id="G4TBT7"/>
<feature type="transmembrane region" description="Helical" evidence="11">
    <location>
        <begin position="62"/>
        <end position="82"/>
    </location>
</feature>
<keyword evidence="6" id="KW-0915">Sodium</keyword>
<evidence type="ECO:0000256" key="10">
    <source>
        <dbReference type="SAM" id="MobiDB-lite"/>
    </source>
</evidence>
<gene>
    <name evidence="13" type="ORF">PIIN_02650</name>
</gene>
<dbReference type="GO" id="GO:0006814">
    <property type="term" value="P:sodium ion transport"/>
    <property type="evidence" value="ECO:0007669"/>
    <property type="project" value="UniProtKB-KW"/>
</dbReference>
<feature type="transmembrane region" description="Helical" evidence="11">
    <location>
        <begin position="94"/>
        <end position="116"/>
    </location>
</feature>
<dbReference type="InterPro" id="IPR038770">
    <property type="entry name" value="Na+/solute_symporter_sf"/>
</dbReference>
<feature type="transmembrane region" description="Helical" evidence="11">
    <location>
        <begin position="438"/>
        <end position="462"/>
    </location>
</feature>
<feature type="transmembrane region" description="Helical" evidence="11">
    <location>
        <begin position="312"/>
        <end position="328"/>
    </location>
</feature>
<dbReference type="HOGENOM" id="CLU_024407_2_1_1"/>
<feature type="compositionally biased region" description="Basic and acidic residues" evidence="10">
    <location>
        <begin position="375"/>
        <end position="387"/>
    </location>
</feature>
<evidence type="ECO:0000256" key="4">
    <source>
        <dbReference type="ARBA" id="ARBA00022692"/>
    </source>
</evidence>
<evidence type="ECO:0000256" key="8">
    <source>
        <dbReference type="ARBA" id="ARBA00023136"/>
    </source>
</evidence>
<dbReference type="Pfam" id="PF00999">
    <property type="entry name" value="Na_H_Exchanger"/>
    <property type="match status" value="1"/>
</dbReference>
<evidence type="ECO:0000313" key="14">
    <source>
        <dbReference type="Proteomes" id="UP000007148"/>
    </source>
</evidence>
<evidence type="ECO:0000259" key="12">
    <source>
        <dbReference type="Pfam" id="PF00999"/>
    </source>
</evidence>
<evidence type="ECO:0000313" key="13">
    <source>
        <dbReference type="EMBL" id="CCA68788.1"/>
    </source>
</evidence>
<keyword evidence="14" id="KW-1185">Reference proteome</keyword>
<protein>
    <submittedName>
        <fullName evidence="13">Related to Na+/H+ antiporter</fullName>
    </submittedName>
</protein>
<evidence type="ECO:0000256" key="2">
    <source>
        <dbReference type="ARBA" id="ARBA00022448"/>
    </source>
</evidence>
<dbReference type="PANTHER" id="PTHR43562:SF3">
    <property type="entry name" value="SODIUM ION_PROTON EXCHANGER (EUROFUNG)"/>
    <property type="match status" value="1"/>
</dbReference>
<keyword evidence="7" id="KW-0406">Ion transport</keyword>
<name>G4TBT7_SERID</name>
<dbReference type="GO" id="GO:0015297">
    <property type="term" value="F:antiporter activity"/>
    <property type="evidence" value="ECO:0007669"/>
    <property type="project" value="UniProtKB-KW"/>
</dbReference>
<feature type="region of interest" description="Disordered" evidence="10">
    <location>
        <begin position="369"/>
        <end position="389"/>
    </location>
</feature>
<dbReference type="PANTHER" id="PTHR43562">
    <property type="entry name" value="NAPA-TYPE SODIUM/HYDROGEN ANTIPORTER"/>
    <property type="match status" value="1"/>
</dbReference>
<feature type="domain" description="Cation/H+ exchanger transmembrane" evidence="12">
    <location>
        <begin position="24"/>
        <end position="461"/>
    </location>
</feature>
<dbReference type="OrthoDB" id="3237748at2759"/>
<accession>G4TBT7</accession>
<dbReference type="InterPro" id="IPR006153">
    <property type="entry name" value="Cation/H_exchanger_TM"/>
</dbReference>
<dbReference type="OMA" id="IPFLELW"/>
<dbReference type="Gene3D" id="1.20.1530.20">
    <property type="match status" value="2"/>
</dbReference>
<dbReference type="EMBL" id="CAFZ01000040">
    <property type="protein sequence ID" value="CCA68788.1"/>
    <property type="molecule type" value="Genomic_DNA"/>
</dbReference>
<keyword evidence="5 11" id="KW-1133">Transmembrane helix</keyword>
<evidence type="ECO:0000256" key="9">
    <source>
        <dbReference type="ARBA" id="ARBA00023201"/>
    </source>
</evidence>
<dbReference type="Proteomes" id="UP000007148">
    <property type="component" value="Unassembled WGS sequence"/>
</dbReference>
<evidence type="ECO:0000256" key="5">
    <source>
        <dbReference type="ARBA" id="ARBA00022989"/>
    </source>
</evidence>
<keyword evidence="8 11" id="KW-0472">Membrane</keyword>
<dbReference type="AlphaFoldDB" id="G4TBT7"/>
<feature type="transmembrane region" description="Helical" evidence="11">
    <location>
        <begin position="243"/>
        <end position="276"/>
    </location>
</feature>
<keyword evidence="2" id="KW-0813">Transport</keyword>
<comment type="caution">
    <text evidence="13">The sequence shown here is derived from an EMBL/GenBank/DDBJ whole genome shotgun (WGS) entry which is preliminary data.</text>
</comment>
<evidence type="ECO:0000256" key="7">
    <source>
        <dbReference type="ARBA" id="ARBA00023065"/>
    </source>
</evidence>
<keyword evidence="4 11" id="KW-0812">Transmembrane</keyword>
<sequence length="489" mass="51953">MSSSIQYELPTTEQTLLLGAFLFLLSATYQVAQRILHAGPLGQILLGALYGAPLGNLLPNHFQTACIDIGYVGLILLVFEGALATDLRLFIQHVALSTLGAITGVAVPIGFSFLFLNTCLGYSTLQAFAAGASLSATSLGTTIAILKAGDTKGESIFNTVIATVLLSVAIIDDVIALILASIISGLGGGSHGPTQTLGWAIGRPILASTLLALAVFLLAGILDRINIRRYWRLPFVQRHQDKVNLCILLGCLAAISAAAAYAGTSILFGAFLAGLFLSHIGGGGESNDTEPGGYPPNFLLIQHCAFGQAQDLIFSAFFFASIGFAIPIRKLWKATVVWQGILYSLFMILSKITVGIWIPLWAPSRRKCPNPKSQTMERRTDAMHGQEESSTSETYSLLARVVYPSLFIGTGMVARGEIGLLIAQIAYNGGHGPLPDDLFAITIWALVLSTVIGPLLISAVLAHGQDQLLSGPWGRVARMEQDDQTAADD</sequence>
<evidence type="ECO:0000256" key="3">
    <source>
        <dbReference type="ARBA" id="ARBA00022449"/>
    </source>
</evidence>
<dbReference type="GO" id="GO:0016020">
    <property type="term" value="C:membrane"/>
    <property type="evidence" value="ECO:0007669"/>
    <property type="project" value="UniProtKB-SubCell"/>
</dbReference>
<dbReference type="GO" id="GO:1902600">
    <property type="term" value="P:proton transmembrane transport"/>
    <property type="evidence" value="ECO:0007669"/>
    <property type="project" value="InterPro"/>
</dbReference>
<comment type="subcellular location">
    <subcellularLocation>
        <location evidence="1">Membrane</location>
        <topology evidence="1">Multi-pass membrane protein</topology>
    </subcellularLocation>
</comment>
<organism evidence="13 14">
    <name type="scientific">Serendipita indica (strain DSM 11827)</name>
    <name type="common">Root endophyte fungus</name>
    <name type="synonym">Piriformospora indica</name>
    <dbReference type="NCBI Taxonomy" id="1109443"/>
    <lineage>
        <taxon>Eukaryota</taxon>
        <taxon>Fungi</taxon>
        <taxon>Dikarya</taxon>
        <taxon>Basidiomycota</taxon>
        <taxon>Agaricomycotina</taxon>
        <taxon>Agaricomycetes</taxon>
        <taxon>Sebacinales</taxon>
        <taxon>Serendipitaceae</taxon>
        <taxon>Serendipita</taxon>
    </lineage>
</organism>
<feature type="transmembrane region" description="Helical" evidence="11">
    <location>
        <begin position="160"/>
        <end position="184"/>
    </location>
</feature>
<keyword evidence="9" id="KW-0739">Sodium transport</keyword>
<proteinExistence type="predicted"/>
<dbReference type="eggNOG" id="ENOG502QWRB">
    <property type="taxonomic scope" value="Eukaryota"/>
</dbReference>